<accession>X1NTW6</accession>
<feature type="non-terminal residue" evidence="7">
    <location>
        <position position="1"/>
    </location>
</feature>
<evidence type="ECO:0000256" key="2">
    <source>
        <dbReference type="ARBA" id="ARBA00022448"/>
    </source>
</evidence>
<dbReference type="EMBL" id="BARV01016725">
    <property type="protein sequence ID" value="GAI30240.1"/>
    <property type="molecule type" value="Genomic_DNA"/>
</dbReference>
<name>X1NTW6_9ZZZZ</name>
<evidence type="ECO:0000256" key="3">
    <source>
        <dbReference type="ARBA" id="ARBA00022452"/>
    </source>
</evidence>
<reference evidence="7" key="1">
    <citation type="journal article" date="2014" name="Front. Microbiol.">
        <title>High frequency of phylogenetically diverse reductive dehalogenase-homologous genes in deep subseafloor sedimentary metagenomes.</title>
        <authorList>
            <person name="Kawai M."/>
            <person name="Futagami T."/>
            <person name="Toyoda A."/>
            <person name="Takaki Y."/>
            <person name="Nishi S."/>
            <person name="Hori S."/>
            <person name="Arai W."/>
            <person name="Tsubouchi T."/>
            <person name="Morono Y."/>
            <person name="Uchiyama I."/>
            <person name="Ito T."/>
            <person name="Fujiyama A."/>
            <person name="Inagaki F."/>
            <person name="Takami H."/>
        </authorList>
    </citation>
    <scope>NUCLEOTIDE SEQUENCE</scope>
    <source>
        <strain evidence="7">Expedition CK06-06</strain>
    </source>
</reference>
<dbReference type="GO" id="GO:0015562">
    <property type="term" value="F:efflux transmembrane transporter activity"/>
    <property type="evidence" value="ECO:0007669"/>
    <property type="project" value="InterPro"/>
</dbReference>
<dbReference type="InterPro" id="IPR003423">
    <property type="entry name" value="OMP_efflux"/>
</dbReference>
<keyword evidence="6" id="KW-0998">Cell outer membrane</keyword>
<protein>
    <recommendedName>
        <fullName evidence="8">TolC family protein</fullName>
    </recommendedName>
</protein>
<dbReference type="GO" id="GO:1990281">
    <property type="term" value="C:efflux pump complex"/>
    <property type="evidence" value="ECO:0007669"/>
    <property type="project" value="TreeGrafter"/>
</dbReference>
<dbReference type="SUPFAM" id="SSF56954">
    <property type="entry name" value="Outer membrane efflux proteins (OEP)"/>
    <property type="match status" value="1"/>
</dbReference>
<keyword evidence="4" id="KW-0812">Transmembrane</keyword>
<dbReference type="GO" id="GO:0015288">
    <property type="term" value="F:porin activity"/>
    <property type="evidence" value="ECO:0007669"/>
    <property type="project" value="TreeGrafter"/>
</dbReference>
<evidence type="ECO:0000313" key="7">
    <source>
        <dbReference type="EMBL" id="GAI30240.1"/>
    </source>
</evidence>
<dbReference type="InterPro" id="IPR051906">
    <property type="entry name" value="TolC-like"/>
</dbReference>
<evidence type="ECO:0000256" key="5">
    <source>
        <dbReference type="ARBA" id="ARBA00023136"/>
    </source>
</evidence>
<sequence>GSTSRSGPEWPLERARWNVGLSLSYPFFSGGKKIYDLKIAQTDKVKSEENFREIKQEILFQIEQAYNGLIDAVENVKVKEKYFIASQERAKISGVKYVNGLISYQDWDTIENEFINSKKSLLGAKFNAFVAWAEWKKVLGEEE</sequence>
<evidence type="ECO:0000256" key="6">
    <source>
        <dbReference type="ARBA" id="ARBA00023237"/>
    </source>
</evidence>
<keyword evidence="3" id="KW-1134">Transmembrane beta strand</keyword>
<keyword evidence="2" id="KW-0813">Transport</keyword>
<dbReference type="PANTHER" id="PTHR30026">
    <property type="entry name" value="OUTER MEMBRANE PROTEIN TOLC"/>
    <property type="match status" value="1"/>
</dbReference>
<dbReference type="PANTHER" id="PTHR30026:SF20">
    <property type="entry name" value="OUTER MEMBRANE PROTEIN TOLC"/>
    <property type="match status" value="1"/>
</dbReference>
<comment type="caution">
    <text evidence="7">The sequence shown here is derived from an EMBL/GenBank/DDBJ whole genome shotgun (WGS) entry which is preliminary data.</text>
</comment>
<dbReference type="Gene3D" id="1.20.1600.10">
    <property type="entry name" value="Outer membrane efflux proteins (OEP)"/>
    <property type="match status" value="1"/>
</dbReference>
<keyword evidence="5" id="KW-0472">Membrane</keyword>
<gene>
    <name evidence="7" type="ORF">S06H3_28628</name>
</gene>
<comment type="subcellular location">
    <subcellularLocation>
        <location evidence="1">Cell outer membrane</location>
    </subcellularLocation>
</comment>
<dbReference type="AlphaFoldDB" id="X1NTW6"/>
<dbReference type="Pfam" id="PF02321">
    <property type="entry name" value="OEP"/>
    <property type="match status" value="1"/>
</dbReference>
<evidence type="ECO:0000256" key="4">
    <source>
        <dbReference type="ARBA" id="ARBA00022692"/>
    </source>
</evidence>
<proteinExistence type="predicted"/>
<organism evidence="7">
    <name type="scientific">marine sediment metagenome</name>
    <dbReference type="NCBI Taxonomy" id="412755"/>
    <lineage>
        <taxon>unclassified sequences</taxon>
        <taxon>metagenomes</taxon>
        <taxon>ecological metagenomes</taxon>
    </lineage>
</organism>
<evidence type="ECO:0008006" key="8">
    <source>
        <dbReference type="Google" id="ProtNLM"/>
    </source>
</evidence>
<dbReference type="GO" id="GO:0009279">
    <property type="term" value="C:cell outer membrane"/>
    <property type="evidence" value="ECO:0007669"/>
    <property type="project" value="UniProtKB-SubCell"/>
</dbReference>
<evidence type="ECO:0000256" key="1">
    <source>
        <dbReference type="ARBA" id="ARBA00004442"/>
    </source>
</evidence>